<accession>A0A2G9RJZ0</accession>
<organism evidence="1 2">
    <name type="scientific">Aquarana catesbeiana</name>
    <name type="common">American bullfrog</name>
    <name type="synonym">Rana catesbeiana</name>
    <dbReference type="NCBI Taxonomy" id="8400"/>
    <lineage>
        <taxon>Eukaryota</taxon>
        <taxon>Metazoa</taxon>
        <taxon>Chordata</taxon>
        <taxon>Craniata</taxon>
        <taxon>Vertebrata</taxon>
        <taxon>Euteleostomi</taxon>
        <taxon>Amphibia</taxon>
        <taxon>Batrachia</taxon>
        <taxon>Anura</taxon>
        <taxon>Neobatrachia</taxon>
        <taxon>Ranoidea</taxon>
        <taxon>Ranidae</taxon>
        <taxon>Aquarana</taxon>
    </lineage>
</organism>
<dbReference type="Proteomes" id="UP000228934">
    <property type="component" value="Unassembled WGS sequence"/>
</dbReference>
<evidence type="ECO:0000313" key="2">
    <source>
        <dbReference type="Proteomes" id="UP000228934"/>
    </source>
</evidence>
<dbReference type="OrthoDB" id="10254570at2759"/>
<dbReference type="EMBL" id="KV940808">
    <property type="protein sequence ID" value="PIO28198.1"/>
    <property type="molecule type" value="Genomic_DNA"/>
</dbReference>
<name>A0A2G9RJZ0_AQUCT</name>
<evidence type="ECO:0000313" key="1">
    <source>
        <dbReference type="EMBL" id="PIO28198.1"/>
    </source>
</evidence>
<reference evidence="2" key="1">
    <citation type="journal article" date="2017" name="Nat. Commun.">
        <title>The North American bullfrog draft genome provides insight into hormonal regulation of long noncoding RNA.</title>
        <authorList>
            <person name="Hammond S.A."/>
            <person name="Warren R.L."/>
            <person name="Vandervalk B.P."/>
            <person name="Kucuk E."/>
            <person name="Khan H."/>
            <person name="Gibb E.A."/>
            <person name="Pandoh P."/>
            <person name="Kirk H."/>
            <person name="Zhao Y."/>
            <person name="Jones M."/>
            <person name="Mungall A.J."/>
            <person name="Coope R."/>
            <person name="Pleasance S."/>
            <person name="Moore R.A."/>
            <person name="Holt R.A."/>
            <person name="Round J.M."/>
            <person name="Ohora S."/>
            <person name="Walle B.V."/>
            <person name="Veldhoen N."/>
            <person name="Helbing C.C."/>
            <person name="Birol I."/>
        </authorList>
    </citation>
    <scope>NUCLEOTIDE SEQUENCE [LARGE SCALE GENOMIC DNA]</scope>
</reference>
<gene>
    <name evidence="1" type="ORF">AB205_0051490</name>
</gene>
<proteinExistence type="predicted"/>
<sequence length="95" mass="10876">MRCKNDDKTEGYYIGYTWLKLCPFLLNQLKFKLWVSYLHHLLNKEVVVSAVDGPQSSHSHAAENVSIVRYNAESFCLTFAQDPSHKEIFTAIVLG</sequence>
<dbReference type="AlphaFoldDB" id="A0A2G9RJZ0"/>
<protein>
    <submittedName>
        <fullName evidence="1">Uncharacterized protein</fullName>
    </submittedName>
</protein>
<keyword evidence="2" id="KW-1185">Reference proteome</keyword>